<sequence>MDTGATRGGNNNNNTRGVNGNAHTGSVTTIENHEGYSYKSFEGCKHKPFDGKKGAIDTTQWITKIEAVIKLSECRSDQAVKFATNSLETTALDRWEFVKQARGDQAVENMKWNEFKELIMQRFCPQNELDKLEEEFQHLEAGTMTHQEYATKFDEMSKLVPHLVTPEPGRIKQFIKGLPLKVRTLVRTAVPQTMDSALALSATVYDDVAAQEAKDKPEKAVEVKSVETKRKSEEMMYWFKPRNLKFPRREGNNAVRNPQEMRCGKCQKSGHVSTNCPSFKCYNCNEVGHLARNCTKPVQQKPSGGAKGRVFVIGEGRRNDNAKVIAGTFLVNGVYAKIMFDTGANRTFVSDDFSLHLGIKPTLLERTYCFG</sequence>
<reference evidence="2" key="1">
    <citation type="journal article" date="2022" name="Mol. Ecol. Resour.">
        <title>The genomes of chicory, endive, great burdock and yacon provide insights into Asteraceae palaeo-polyploidization history and plant inulin production.</title>
        <authorList>
            <person name="Fan W."/>
            <person name="Wang S."/>
            <person name="Wang H."/>
            <person name="Wang A."/>
            <person name="Jiang F."/>
            <person name="Liu H."/>
            <person name="Zhao H."/>
            <person name="Xu D."/>
            <person name="Zhang Y."/>
        </authorList>
    </citation>
    <scope>NUCLEOTIDE SEQUENCE [LARGE SCALE GENOMIC DNA]</scope>
    <source>
        <strain evidence="2">cv. Yunnan</strain>
    </source>
</reference>
<evidence type="ECO:0000313" key="2">
    <source>
        <dbReference type="Proteomes" id="UP001056120"/>
    </source>
</evidence>
<dbReference type="EMBL" id="CM042035">
    <property type="protein sequence ID" value="KAI3755312.1"/>
    <property type="molecule type" value="Genomic_DNA"/>
</dbReference>
<keyword evidence="2" id="KW-1185">Reference proteome</keyword>
<protein>
    <submittedName>
        <fullName evidence="1">Uncharacterized protein</fullName>
    </submittedName>
</protein>
<organism evidence="1 2">
    <name type="scientific">Smallanthus sonchifolius</name>
    <dbReference type="NCBI Taxonomy" id="185202"/>
    <lineage>
        <taxon>Eukaryota</taxon>
        <taxon>Viridiplantae</taxon>
        <taxon>Streptophyta</taxon>
        <taxon>Embryophyta</taxon>
        <taxon>Tracheophyta</taxon>
        <taxon>Spermatophyta</taxon>
        <taxon>Magnoliopsida</taxon>
        <taxon>eudicotyledons</taxon>
        <taxon>Gunneridae</taxon>
        <taxon>Pentapetalae</taxon>
        <taxon>asterids</taxon>
        <taxon>campanulids</taxon>
        <taxon>Asterales</taxon>
        <taxon>Asteraceae</taxon>
        <taxon>Asteroideae</taxon>
        <taxon>Heliantheae alliance</taxon>
        <taxon>Millerieae</taxon>
        <taxon>Smallanthus</taxon>
    </lineage>
</organism>
<reference evidence="1 2" key="2">
    <citation type="journal article" date="2022" name="Mol. Ecol. Resour.">
        <title>The genomes of chicory, endive, great burdock and yacon provide insights into Asteraceae paleo-polyploidization history and plant inulin production.</title>
        <authorList>
            <person name="Fan W."/>
            <person name="Wang S."/>
            <person name="Wang H."/>
            <person name="Wang A."/>
            <person name="Jiang F."/>
            <person name="Liu H."/>
            <person name="Zhao H."/>
            <person name="Xu D."/>
            <person name="Zhang Y."/>
        </authorList>
    </citation>
    <scope>NUCLEOTIDE SEQUENCE [LARGE SCALE GENOMIC DNA]</scope>
    <source>
        <strain evidence="2">cv. Yunnan</strain>
        <tissue evidence="1">Leaves</tissue>
    </source>
</reference>
<gene>
    <name evidence="1" type="ORF">L1987_55108</name>
</gene>
<proteinExistence type="predicted"/>
<name>A0ACB9E908_9ASTR</name>
<evidence type="ECO:0000313" key="1">
    <source>
        <dbReference type="EMBL" id="KAI3755312.1"/>
    </source>
</evidence>
<accession>A0ACB9E908</accession>
<dbReference type="Proteomes" id="UP001056120">
    <property type="component" value="Linkage Group LG18"/>
</dbReference>
<comment type="caution">
    <text evidence="1">The sequence shown here is derived from an EMBL/GenBank/DDBJ whole genome shotgun (WGS) entry which is preliminary data.</text>
</comment>